<evidence type="ECO:0000313" key="2">
    <source>
        <dbReference type="Proteomes" id="UP000789405"/>
    </source>
</evidence>
<accession>A0A9N9GBB3</accession>
<keyword evidence="2" id="KW-1185">Reference proteome</keyword>
<dbReference type="Proteomes" id="UP000789405">
    <property type="component" value="Unassembled WGS sequence"/>
</dbReference>
<gene>
    <name evidence="1" type="ORF">DERYTH_LOCUS7132</name>
</gene>
<feature type="non-terminal residue" evidence="1">
    <location>
        <position position="1"/>
    </location>
</feature>
<proteinExistence type="predicted"/>
<protein>
    <submittedName>
        <fullName evidence="1">28887_t:CDS:1</fullName>
    </submittedName>
</protein>
<dbReference type="AlphaFoldDB" id="A0A9N9GBB3"/>
<name>A0A9N9GBB3_9GLOM</name>
<comment type="caution">
    <text evidence="1">The sequence shown here is derived from an EMBL/GenBank/DDBJ whole genome shotgun (WGS) entry which is preliminary data.</text>
</comment>
<reference evidence="1" key="1">
    <citation type="submission" date="2021-06" db="EMBL/GenBank/DDBJ databases">
        <authorList>
            <person name="Kallberg Y."/>
            <person name="Tangrot J."/>
            <person name="Rosling A."/>
        </authorList>
    </citation>
    <scope>NUCLEOTIDE SEQUENCE</scope>
    <source>
        <strain evidence="1">MA453B</strain>
    </source>
</reference>
<evidence type="ECO:0000313" key="1">
    <source>
        <dbReference type="EMBL" id="CAG8590375.1"/>
    </source>
</evidence>
<organism evidence="1 2">
    <name type="scientific">Dentiscutata erythropus</name>
    <dbReference type="NCBI Taxonomy" id="1348616"/>
    <lineage>
        <taxon>Eukaryota</taxon>
        <taxon>Fungi</taxon>
        <taxon>Fungi incertae sedis</taxon>
        <taxon>Mucoromycota</taxon>
        <taxon>Glomeromycotina</taxon>
        <taxon>Glomeromycetes</taxon>
        <taxon>Diversisporales</taxon>
        <taxon>Gigasporaceae</taxon>
        <taxon>Dentiscutata</taxon>
    </lineage>
</organism>
<dbReference type="EMBL" id="CAJVPY010003382">
    <property type="protein sequence ID" value="CAG8590375.1"/>
    <property type="molecule type" value="Genomic_DNA"/>
</dbReference>
<sequence>NQIKQENKTLIDEKIQNYFNAILSHTYSHYSKLAQYNMNNSNYINTLPLISLQSNDEELSKNAIC</sequence>